<evidence type="ECO:0000313" key="14">
    <source>
        <dbReference type="Proteomes" id="UP001201980"/>
    </source>
</evidence>
<keyword evidence="11" id="KW-1133">Transmembrane helix</keyword>
<feature type="compositionally biased region" description="Low complexity" evidence="10">
    <location>
        <begin position="234"/>
        <end position="249"/>
    </location>
</feature>
<feature type="binding site" description="axial binding residue" evidence="9">
    <location>
        <position position="41"/>
    </location>
    <ligand>
        <name>heme</name>
        <dbReference type="ChEBI" id="CHEBI:30413"/>
    </ligand>
    <ligandPart>
        <name>Fe</name>
        <dbReference type="ChEBI" id="CHEBI:18248"/>
    </ligandPart>
</feature>
<dbReference type="GO" id="GO:0005576">
    <property type="term" value="C:extracellular region"/>
    <property type="evidence" value="ECO:0007669"/>
    <property type="project" value="UniProtKB-SubCell"/>
</dbReference>
<feature type="region of interest" description="Disordered" evidence="10">
    <location>
        <begin position="208"/>
        <end position="277"/>
    </location>
</feature>
<keyword evidence="6" id="KW-0732">Signal</keyword>
<keyword evidence="9" id="KW-0408">Iron</keyword>
<organism evidence="13 14">
    <name type="scientific">Zalerion maritima</name>
    <dbReference type="NCBI Taxonomy" id="339359"/>
    <lineage>
        <taxon>Eukaryota</taxon>
        <taxon>Fungi</taxon>
        <taxon>Dikarya</taxon>
        <taxon>Ascomycota</taxon>
        <taxon>Pezizomycotina</taxon>
        <taxon>Sordariomycetes</taxon>
        <taxon>Lulworthiomycetidae</taxon>
        <taxon>Lulworthiales</taxon>
        <taxon>Lulworthiaceae</taxon>
        <taxon>Zalerion</taxon>
    </lineage>
</organism>
<dbReference type="GO" id="GO:0046872">
    <property type="term" value="F:metal ion binding"/>
    <property type="evidence" value="ECO:0007669"/>
    <property type="project" value="UniProtKB-UniRule"/>
</dbReference>
<evidence type="ECO:0000256" key="8">
    <source>
        <dbReference type="ARBA" id="ARBA00023288"/>
    </source>
</evidence>
<evidence type="ECO:0000256" key="7">
    <source>
        <dbReference type="ARBA" id="ARBA00023157"/>
    </source>
</evidence>
<evidence type="ECO:0000256" key="10">
    <source>
        <dbReference type="SAM" id="MobiDB-lite"/>
    </source>
</evidence>
<dbReference type="PROSITE" id="PS52012">
    <property type="entry name" value="CFEM"/>
    <property type="match status" value="1"/>
</dbReference>
<comment type="caution">
    <text evidence="13">The sequence shown here is derived from an EMBL/GenBank/DDBJ whole genome shotgun (WGS) entry which is preliminary data.</text>
</comment>
<proteinExistence type="inferred from homology"/>
<dbReference type="AlphaFoldDB" id="A0AAD5WQT3"/>
<feature type="transmembrane region" description="Helical" evidence="11">
    <location>
        <begin position="171"/>
        <end position="193"/>
    </location>
</feature>
<gene>
    <name evidence="13" type="ORF">MKZ38_005717</name>
</gene>
<keyword evidence="5" id="KW-0336">GPI-anchor</keyword>
<keyword evidence="4" id="KW-0964">Secreted</keyword>
<evidence type="ECO:0000256" key="1">
    <source>
        <dbReference type="ARBA" id="ARBA00004589"/>
    </source>
</evidence>
<evidence type="ECO:0000256" key="6">
    <source>
        <dbReference type="ARBA" id="ARBA00022729"/>
    </source>
</evidence>
<reference evidence="13" key="1">
    <citation type="submission" date="2022-07" db="EMBL/GenBank/DDBJ databases">
        <title>Draft genome sequence of Zalerion maritima ATCC 34329, a (micro)plastics degrading marine fungus.</title>
        <authorList>
            <person name="Paco A."/>
            <person name="Goncalves M.F.M."/>
            <person name="Rocha-Santos T.A.P."/>
            <person name="Alves A."/>
        </authorList>
    </citation>
    <scope>NUCLEOTIDE SEQUENCE</scope>
    <source>
        <strain evidence="13">ATCC 34329</strain>
    </source>
</reference>
<accession>A0AAD5WQT3</accession>
<name>A0AAD5WQT3_9PEZI</name>
<evidence type="ECO:0000256" key="3">
    <source>
        <dbReference type="ARBA" id="ARBA00010031"/>
    </source>
</evidence>
<keyword evidence="8" id="KW-0449">Lipoprotein</keyword>
<dbReference type="GO" id="GO:0098552">
    <property type="term" value="C:side of membrane"/>
    <property type="evidence" value="ECO:0007669"/>
    <property type="project" value="UniProtKB-KW"/>
</dbReference>
<keyword evidence="7 9" id="KW-1015">Disulfide bond</keyword>
<sequence>MLASNLTLYLPLPPQEIPDLPRCVHDCVLYQIPSTDCVYTDVKCQCESAADIFSGLDKCARENCTARQKELGYQLLADICEREFGVNYTGTMGQGGGSSPLSDQDTEDEDGGNKDAFTTGETAGIVVGKARGKKEGGFNVLSVRKKTWPGGWMWTEDPRGPSPSGLDGGHIAAIVITGVVILAAIGTTVHIWLKRRRQQKRWAMMGGAGPVASPGAGGGCEERHASGDEGGYTTGLTSSSSVPTSGSDTEGFNEHHGQGMASGAVRNGGAAEMREVR</sequence>
<dbReference type="CDD" id="cd12087">
    <property type="entry name" value="TM_EGFR-like"/>
    <property type="match status" value="1"/>
</dbReference>
<keyword evidence="9" id="KW-0349">Heme</keyword>
<evidence type="ECO:0000256" key="4">
    <source>
        <dbReference type="ARBA" id="ARBA00022525"/>
    </source>
</evidence>
<dbReference type="Proteomes" id="UP001201980">
    <property type="component" value="Unassembled WGS sequence"/>
</dbReference>
<feature type="disulfide bond" evidence="9">
    <location>
        <begin position="37"/>
        <end position="44"/>
    </location>
</feature>
<protein>
    <submittedName>
        <fullName evidence="13">Gpi anchored cfem domain protein</fullName>
    </submittedName>
</protein>
<evidence type="ECO:0000313" key="13">
    <source>
        <dbReference type="EMBL" id="KAJ2896263.1"/>
    </source>
</evidence>
<evidence type="ECO:0000256" key="2">
    <source>
        <dbReference type="ARBA" id="ARBA00004613"/>
    </source>
</evidence>
<dbReference type="Pfam" id="PF05730">
    <property type="entry name" value="CFEM"/>
    <property type="match status" value="1"/>
</dbReference>
<keyword evidence="9" id="KW-0479">Metal-binding</keyword>
<comment type="similarity">
    <text evidence="3">Belongs to the RBT5 family.</text>
</comment>
<keyword evidence="11" id="KW-0472">Membrane</keyword>
<evidence type="ECO:0000259" key="12">
    <source>
        <dbReference type="PROSITE" id="PS52012"/>
    </source>
</evidence>
<feature type="domain" description="CFEM" evidence="12">
    <location>
        <begin position="1"/>
        <end position="107"/>
    </location>
</feature>
<evidence type="ECO:0000256" key="5">
    <source>
        <dbReference type="ARBA" id="ARBA00022622"/>
    </source>
</evidence>
<dbReference type="EMBL" id="JAKWBI020000343">
    <property type="protein sequence ID" value="KAJ2896263.1"/>
    <property type="molecule type" value="Genomic_DNA"/>
</dbReference>
<evidence type="ECO:0000256" key="11">
    <source>
        <dbReference type="SAM" id="Phobius"/>
    </source>
</evidence>
<evidence type="ECO:0000256" key="9">
    <source>
        <dbReference type="PROSITE-ProRule" id="PRU01356"/>
    </source>
</evidence>
<dbReference type="InterPro" id="IPR008427">
    <property type="entry name" value="Extracellular_membr_CFEM_dom"/>
</dbReference>
<keyword evidence="14" id="KW-1185">Reference proteome</keyword>
<keyword evidence="5" id="KW-0325">Glycoprotein</keyword>
<feature type="region of interest" description="Disordered" evidence="10">
    <location>
        <begin position="91"/>
        <end position="118"/>
    </location>
</feature>
<comment type="caution">
    <text evidence="9">Lacks conserved residue(s) required for the propagation of feature annotation.</text>
</comment>
<comment type="subcellular location">
    <subcellularLocation>
        <location evidence="1">Membrane</location>
        <topology evidence="1">Lipid-anchor</topology>
        <topology evidence="1">GPI-anchor</topology>
    </subcellularLocation>
    <subcellularLocation>
        <location evidence="2">Secreted</location>
    </subcellularLocation>
</comment>
<keyword evidence="11" id="KW-0812">Transmembrane</keyword>